<evidence type="ECO:0000256" key="4">
    <source>
        <dbReference type="SAM" id="MobiDB-lite"/>
    </source>
</evidence>
<dbReference type="NCBIfam" id="TIGR01543">
    <property type="entry name" value="proheadase_HK97"/>
    <property type="match status" value="1"/>
</dbReference>
<gene>
    <name evidence="6" type="ORF">ACFPZJ_19020</name>
</gene>
<evidence type="ECO:0000256" key="1">
    <source>
        <dbReference type="ARBA" id="ARBA00022612"/>
    </source>
</evidence>
<keyword evidence="2 6" id="KW-0645">Protease</keyword>
<keyword evidence="3" id="KW-0378">Hydrolase</keyword>
<reference evidence="7" key="1">
    <citation type="journal article" date="2019" name="Int. J. Syst. Evol. Microbiol.">
        <title>The Global Catalogue of Microorganisms (GCM) 10K type strain sequencing project: providing services to taxonomists for standard genome sequencing and annotation.</title>
        <authorList>
            <consortium name="The Broad Institute Genomics Platform"/>
            <consortium name="The Broad Institute Genome Sequencing Center for Infectious Disease"/>
            <person name="Wu L."/>
            <person name="Ma J."/>
        </authorList>
    </citation>
    <scope>NUCLEOTIDE SEQUENCE [LARGE SCALE GENOMIC DNA]</scope>
    <source>
        <strain evidence="7">CGMCC 4.7248</strain>
    </source>
</reference>
<keyword evidence="1" id="KW-1188">Viral release from host cell</keyword>
<organism evidence="6 7">
    <name type="scientific">Streptomyces bullii</name>
    <dbReference type="NCBI Taxonomy" id="349910"/>
    <lineage>
        <taxon>Bacteria</taxon>
        <taxon>Bacillati</taxon>
        <taxon>Actinomycetota</taxon>
        <taxon>Actinomycetes</taxon>
        <taxon>Kitasatosporales</taxon>
        <taxon>Streptomycetaceae</taxon>
        <taxon>Streptomyces</taxon>
    </lineage>
</organism>
<comment type="caution">
    <text evidence="6">The sequence shown here is derived from an EMBL/GenBank/DDBJ whole genome shotgun (WGS) entry which is preliminary data.</text>
</comment>
<evidence type="ECO:0000256" key="3">
    <source>
        <dbReference type="ARBA" id="ARBA00022801"/>
    </source>
</evidence>
<keyword evidence="7" id="KW-1185">Reference proteome</keyword>
<dbReference type="EMBL" id="JBHSNY010000006">
    <property type="protein sequence ID" value="MFC5635846.1"/>
    <property type="molecule type" value="Genomic_DNA"/>
</dbReference>
<dbReference type="Pfam" id="PF04586">
    <property type="entry name" value="Peptidase_S78"/>
    <property type="match status" value="1"/>
</dbReference>
<dbReference type="GO" id="GO:0008233">
    <property type="term" value="F:peptidase activity"/>
    <property type="evidence" value="ECO:0007669"/>
    <property type="project" value="UniProtKB-KW"/>
</dbReference>
<dbReference type="GO" id="GO:0006508">
    <property type="term" value="P:proteolysis"/>
    <property type="evidence" value="ECO:0007669"/>
    <property type="project" value="UniProtKB-KW"/>
</dbReference>
<sequence length="358" mass="38980">MTALTMQAAPREGLLRSVPFQLARADSDTDGEGDGLTLEGYAAVFDAPTEIDSWEGTFTEKIRRGAFRKTIREGSPVLQFDHGRHPLIGSIPIGAIEQLSEDDQGLYVRARLSDNWLIQPVRDAIAERSIKGMSFRFTVIREEWRDNAGKLVKPEELGRLLWDPGDRGPLERTLIEVRMPELGPVVFPAYTQTSVDVRARGVAELIGQDRDLVREVRASLARAAIPRPKPGIEDLGDPDVRRDVARALLFGPEADTPDEGVPGPPATAAPPATGHLADRTTATPGAPLTEEHPPQNPDAPLATEHPSPSPRSSRLRDQIREITGLMDEQLARIAQRQTTDGAQSLSGGNPPEGHQGRA</sequence>
<proteinExistence type="predicted"/>
<evidence type="ECO:0000259" key="5">
    <source>
        <dbReference type="Pfam" id="PF04586"/>
    </source>
</evidence>
<evidence type="ECO:0000313" key="6">
    <source>
        <dbReference type="EMBL" id="MFC5635846.1"/>
    </source>
</evidence>
<dbReference type="InterPro" id="IPR054613">
    <property type="entry name" value="Peptidase_S78_dom"/>
</dbReference>
<feature type="compositionally biased region" description="Polar residues" evidence="4">
    <location>
        <begin position="335"/>
        <end position="347"/>
    </location>
</feature>
<name>A0ABW0UTL8_9ACTN</name>
<dbReference type="RefSeq" id="WP_381022760.1">
    <property type="nucleotide sequence ID" value="NZ_JBHSNY010000006.1"/>
</dbReference>
<dbReference type="Proteomes" id="UP001596154">
    <property type="component" value="Unassembled WGS sequence"/>
</dbReference>
<feature type="region of interest" description="Disordered" evidence="4">
    <location>
        <begin position="252"/>
        <end position="358"/>
    </location>
</feature>
<protein>
    <submittedName>
        <fullName evidence="6">HK97 family phage prohead protease</fullName>
    </submittedName>
</protein>
<dbReference type="InterPro" id="IPR006433">
    <property type="entry name" value="Prohead_protease"/>
</dbReference>
<evidence type="ECO:0000256" key="2">
    <source>
        <dbReference type="ARBA" id="ARBA00022670"/>
    </source>
</evidence>
<accession>A0ABW0UTL8</accession>
<evidence type="ECO:0000313" key="7">
    <source>
        <dbReference type="Proteomes" id="UP001596154"/>
    </source>
</evidence>
<feature type="domain" description="Prohead serine protease" evidence="5">
    <location>
        <begin position="32"/>
        <end position="204"/>
    </location>
</feature>